<evidence type="ECO:0000256" key="2">
    <source>
        <dbReference type="SAM" id="MobiDB-lite"/>
    </source>
</evidence>
<dbReference type="VEuPathDB" id="TriTrypDB:TEOVI_000209800"/>
<dbReference type="GO" id="GO:0008270">
    <property type="term" value="F:zinc ion binding"/>
    <property type="evidence" value="ECO:0007669"/>
    <property type="project" value="UniProtKB-KW"/>
</dbReference>
<dbReference type="PROSITE" id="PS50089">
    <property type="entry name" value="ZF_RING_2"/>
    <property type="match status" value="1"/>
</dbReference>
<feature type="domain" description="RING-type" evidence="3">
    <location>
        <begin position="284"/>
        <end position="324"/>
    </location>
</feature>
<accession>A0A1G4IEL7</accession>
<dbReference type="FunFam" id="3.30.40.10:FF:000880">
    <property type="entry name" value="Unplaced genomic scaffold supercont2.7, whole genome shotgun sequence"/>
    <property type="match status" value="1"/>
</dbReference>
<evidence type="ECO:0000259" key="3">
    <source>
        <dbReference type="PROSITE" id="PS50089"/>
    </source>
</evidence>
<dbReference type="Gene3D" id="3.30.40.10">
    <property type="entry name" value="Zinc/RING finger domain, C3HC4 (zinc finger)"/>
    <property type="match status" value="1"/>
</dbReference>
<gene>
    <name evidence="4" type="ORF">TEOVI_000209800</name>
</gene>
<dbReference type="Pfam" id="PF13923">
    <property type="entry name" value="zf-C3HC4_2"/>
    <property type="match status" value="1"/>
</dbReference>
<protein>
    <submittedName>
        <fullName evidence="4">Zinc finger, C3HC4 type (RING finger), putative</fullName>
    </submittedName>
</protein>
<proteinExistence type="predicted"/>
<dbReference type="AlphaFoldDB" id="A0A1G4IEL7"/>
<dbReference type="EMBL" id="CZPT02001461">
    <property type="protein sequence ID" value="SCU70524.1"/>
    <property type="molecule type" value="Genomic_DNA"/>
</dbReference>
<evidence type="ECO:0000313" key="4">
    <source>
        <dbReference type="EMBL" id="SCU70524.1"/>
    </source>
</evidence>
<dbReference type="GeneID" id="92376038"/>
<feature type="region of interest" description="Disordered" evidence="2">
    <location>
        <begin position="1"/>
        <end position="39"/>
    </location>
</feature>
<keyword evidence="5" id="KW-1185">Reference proteome</keyword>
<name>A0A1G4IEL7_TRYEQ</name>
<feature type="compositionally biased region" description="Basic residues" evidence="2">
    <location>
        <begin position="1"/>
        <end position="14"/>
    </location>
</feature>
<dbReference type="RefSeq" id="XP_067081324.1">
    <property type="nucleotide sequence ID" value="XM_067225223.1"/>
</dbReference>
<keyword evidence="1" id="KW-0479">Metal-binding</keyword>
<dbReference type="Proteomes" id="UP000195570">
    <property type="component" value="Unassembled WGS sequence"/>
</dbReference>
<dbReference type="SMART" id="SM00184">
    <property type="entry name" value="RING"/>
    <property type="match status" value="1"/>
</dbReference>
<comment type="caution">
    <text evidence="4">The sequence shown here is derived from an EMBL/GenBank/DDBJ whole genome shotgun (WGS) entry which is preliminary data.</text>
</comment>
<evidence type="ECO:0000256" key="1">
    <source>
        <dbReference type="PROSITE-ProRule" id="PRU00175"/>
    </source>
</evidence>
<dbReference type="SUPFAM" id="SSF57850">
    <property type="entry name" value="RING/U-box"/>
    <property type="match status" value="1"/>
</dbReference>
<evidence type="ECO:0000313" key="5">
    <source>
        <dbReference type="Proteomes" id="UP000195570"/>
    </source>
</evidence>
<organism evidence="4 5">
    <name type="scientific">Trypanosoma equiperdum</name>
    <dbReference type="NCBI Taxonomy" id="5694"/>
    <lineage>
        <taxon>Eukaryota</taxon>
        <taxon>Discoba</taxon>
        <taxon>Euglenozoa</taxon>
        <taxon>Kinetoplastea</taxon>
        <taxon>Metakinetoplastina</taxon>
        <taxon>Trypanosomatida</taxon>
        <taxon>Trypanosomatidae</taxon>
        <taxon>Trypanosoma</taxon>
    </lineage>
</organism>
<reference evidence="4" key="1">
    <citation type="submission" date="2016-09" db="EMBL/GenBank/DDBJ databases">
        <authorList>
            <person name="Hebert L."/>
            <person name="Moumen B."/>
        </authorList>
    </citation>
    <scope>NUCLEOTIDE SEQUENCE [LARGE SCALE GENOMIC DNA]</scope>
    <source>
        <strain evidence="4">OVI</strain>
    </source>
</reference>
<dbReference type="InterPro" id="IPR001841">
    <property type="entry name" value="Znf_RING"/>
</dbReference>
<dbReference type="InterPro" id="IPR013083">
    <property type="entry name" value="Znf_RING/FYVE/PHD"/>
</dbReference>
<keyword evidence="1" id="KW-0862">Zinc</keyword>
<keyword evidence="1" id="KW-0863">Zinc-finger</keyword>
<sequence>MPPKKGKKLKKKVKLQVPPQYEEQISKEPVSDPPTSQQSITSLPISVVEAALAVEESPEEDIVTFGAEALNRLLSMRHPQQIAADLTRSLSSLRQRLAQLEMEWLGFESSAVGSTYACRARDQKDKLEHEVRKTEKMTRHLILLGRVLDRIFELRTSVFDSERTAMEAEVEELTKRVEKNDEEIRSCYINRISLLHRYWVWRTLQELGDMTVGRTFAEELARGPRYRSIAIQNRILSDTLERQLEWLQRFLEKEEVFCGRVRQLERFVEEFTDMNDALEEVLTCRVCNLLFEDPVVFWPCGHSFCLQCFDSLSVAPSLFRCPLCGSMGSEGYVHNLLLSESVAKWMFKDACYADVHGALSLVRLHLSKFRRNIISSRMEQLEERLTAERGRELASDTLDDMDIVYRAY</sequence>